<comment type="catalytic activity">
    <reaction evidence="15">
        <text>L-prolyl-[collagen] + 2-oxoglutarate + O2 = trans-4-hydroxy-L-prolyl-[collagen] + succinate + CO2</text>
        <dbReference type="Rhea" id="RHEA:18945"/>
        <dbReference type="Rhea" id="RHEA-COMP:11676"/>
        <dbReference type="Rhea" id="RHEA-COMP:11680"/>
        <dbReference type="ChEBI" id="CHEBI:15379"/>
        <dbReference type="ChEBI" id="CHEBI:16526"/>
        <dbReference type="ChEBI" id="CHEBI:16810"/>
        <dbReference type="ChEBI" id="CHEBI:30031"/>
        <dbReference type="ChEBI" id="CHEBI:50342"/>
        <dbReference type="ChEBI" id="CHEBI:61965"/>
        <dbReference type="EC" id="1.14.11.2"/>
    </reaction>
</comment>
<keyword evidence="9" id="KW-0735">Signal-anchor</keyword>
<keyword evidence="7" id="KW-0256">Endoplasmic reticulum</keyword>
<evidence type="ECO:0000256" key="2">
    <source>
        <dbReference type="ARBA" id="ARBA00004648"/>
    </source>
</evidence>
<dbReference type="CDD" id="cd02440">
    <property type="entry name" value="AdoMet_MTases"/>
    <property type="match status" value="1"/>
</dbReference>
<evidence type="ECO:0000256" key="7">
    <source>
        <dbReference type="ARBA" id="ARBA00022824"/>
    </source>
</evidence>
<dbReference type="GO" id="GO:0005506">
    <property type="term" value="F:iron ion binding"/>
    <property type="evidence" value="ECO:0007669"/>
    <property type="project" value="InterPro"/>
</dbReference>
<dbReference type="InterPro" id="IPR029063">
    <property type="entry name" value="SAM-dependent_MTases_sf"/>
</dbReference>
<evidence type="ECO:0000256" key="13">
    <source>
        <dbReference type="ARBA" id="ARBA00023136"/>
    </source>
</evidence>
<evidence type="ECO:0000256" key="10">
    <source>
        <dbReference type="ARBA" id="ARBA00022989"/>
    </source>
</evidence>
<dbReference type="PANTHER" id="PTHR10869">
    <property type="entry name" value="PROLYL 4-HYDROXYLASE ALPHA SUBUNIT"/>
    <property type="match status" value="1"/>
</dbReference>
<dbReference type="InterPro" id="IPR044862">
    <property type="entry name" value="Pro_4_hyd_alph_FE2OG_OXY"/>
</dbReference>
<keyword evidence="14" id="KW-0325">Glycoprotein</keyword>
<evidence type="ECO:0000256" key="4">
    <source>
        <dbReference type="ARBA" id="ARBA00012269"/>
    </source>
</evidence>
<dbReference type="FunFam" id="2.60.120.620:FF:000002">
    <property type="entry name" value="Prolyl 4-hydroxylase 4"/>
    <property type="match status" value="1"/>
</dbReference>
<keyword evidence="5" id="KW-0812">Transmembrane</keyword>
<reference evidence="17 18" key="1">
    <citation type="submission" date="2019-08" db="EMBL/GenBank/DDBJ databases">
        <title>Draft genome sequences of two oriental melons (Cucumis melo L. var makuwa).</title>
        <authorList>
            <person name="Kwon S.-Y."/>
        </authorList>
    </citation>
    <scope>NUCLEOTIDE SEQUENCE [LARGE SCALE GENOMIC DNA]</scope>
    <source>
        <strain evidence="18">cv. SW 3</strain>
        <tissue evidence="17">Leaf</tissue>
    </source>
</reference>
<dbReference type="Gene3D" id="2.60.120.620">
    <property type="entry name" value="q2cbj1_9rhob like domain"/>
    <property type="match status" value="2"/>
</dbReference>
<comment type="similarity">
    <text evidence="3">Belongs to the P4HA family.</text>
</comment>
<gene>
    <name evidence="17" type="ORF">E6C27_scaffold329G00820</name>
</gene>
<keyword evidence="17" id="KW-0808">Transferase</keyword>
<dbReference type="Proteomes" id="UP000321393">
    <property type="component" value="Unassembled WGS sequence"/>
</dbReference>
<evidence type="ECO:0000256" key="6">
    <source>
        <dbReference type="ARBA" id="ARBA00022723"/>
    </source>
</evidence>
<dbReference type="GO" id="GO:0004656">
    <property type="term" value="F:procollagen-proline 4-dioxygenase activity"/>
    <property type="evidence" value="ECO:0007669"/>
    <property type="project" value="UniProtKB-EC"/>
</dbReference>
<dbReference type="InterPro" id="IPR045054">
    <property type="entry name" value="P4HA-like"/>
</dbReference>
<evidence type="ECO:0000256" key="3">
    <source>
        <dbReference type="ARBA" id="ARBA00006511"/>
    </source>
</evidence>
<evidence type="ECO:0000256" key="14">
    <source>
        <dbReference type="ARBA" id="ARBA00023180"/>
    </source>
</evidence>
<evidence type="ECO:0000256" key="9">
    <source>
        <dbReference type="ARBA" id="ARBA00022968"/>
    </source>
</evidence>
<dbReference type="InterPro" id="IPR006620">
    <property type="entry name" value="Pro_4_hyd_alph"/>
</dbReference>
<dbReference type="GO" id="GO:0008168">
    <property type="term" value="F:methyltransferase activity"/>
    <property type="evidence" value="ECO:0007669"/>
    <property type="project" value="UniProtKB-KW"/>
</dbReference>
<dbReference type="STRING" id="1194695.A0A5A7V5R0"/>
<evidence type="ECO:0000256" key="1">
    <source>
        <dbReference type="ARBA" id="ARBA00001961"/>
    </source>
</evidence>
<dbReference type="Gene3D" id="3.40.50.150">
    <property type="entry name" value="Vaccinia Virus protein VP39"/>
    <property type="match status" value="1"/>
</dbReference>
<evidence type="ECO:0000256" key="8">
    <source>
        <dbReference type="ARBA" id="ARBA00022964"/>
    </source>
</evidence>
<evidence type="ECO:0000256" key="15">
    <source>
        <dbReference type="ARBA" id="ARBA00049169"/>
    </source>
</evidence>
<comment type="caution">
    <text evidence="17">The sequence shown here is derived from an EMBL/GenBank/DDBJ whole genome shotgun (WGS) entry which is preliminary data.</text>
</comment>
<dbReference type="PANTHER" id="PTHR10869:SF123">
    <property type="entry name" value="PROLYL 4-HYDROXYLASE 10-RELATED"/>
    <property type="match status" value="1"/>
</dbReference>
<evidence type="ECO:0000256" key="11">
    <source>
        <dbReference type="ARBA" id="ARBA00023002"/>
    </source>
</evidence>
<comment type="cofactor">
    <cofactor evidence="1">
        <name>L-ascorbate</name>
        <dbReference type="ChEBI" id="CHEBI:38290"/>
    </cofactor>
</comment>
<keyword evidence="6" id="KW-0479">Metal-binding</keyword>
<protein>
    <recommendedName>
        <fullName evidence="4">procollagen-proline 4-dioxygenase</fullName>
        <ecNumber evidence="4">1.14.11.2</ecNumber>
    </recommendedName>
</protein>
<dbReference type="SMART" id="SM00702">
    <property type="entry name" value="P4Hc"/>
    <property type="match status" value="2"/>
</dbReference>
<dbReference type="OrthoDB" id="417697at2759"/>
<dbReference type="EMBL" id="SSTE01002358">
    <property type="protein sequence ID" value="KAA0063572.1"/>
    <property type="molecule type" value="Genomic_DNA"/>
</dbReference>
<dbReference type="GO" id="GO:0032259">
    <property type="term" value="P:methylation"/>
    <property type="evidence" value="ECO:0007669"/>
    <property type="project" value="UniProtKB-KW"/>
</dbReference>
<proteinExistence type="inferred from homology"/>
<accession>A0A5A7V5R0</accession>
<dbReference type="SUPFAM" id="SSF53335">
    <property type="entry name" value="S-adenosyl-L-methionine-dependent methyltransferases"/>
    <property type="match status" value="1"/>
</dbReference>
<keyword evidence="8" id="KW-0223">Dioxygenase</keyword>
<keyword evidence="17" id="KW-0489">Methyltransferase</keyword>
<evidence type="ECO:0000259" key="16">
    <source>
        <dbReference type="PROSITE" id="PS51471"/>
    </source>
</evidence>
<feature type="domain" description="Fe2OG dioxygenase" evidence="16">
    <location>
        <begin position="364"/>
        <end position="495"/>
    </location>
</feature>
<keyword evidence="10" id="KW-1133">Transmembrane helix</keyword>
<dbReference type="GO" id="GO:0005789">
    <property type="term" value="C:endoplasmic reticulum membrane"/>
    <property type="evidence" value="ECO:0007669"/>
    <property type="project" value="UniProtKB-SubCell"/>
</dbReference>
<dbReference type="PROSITE" id="PS51471">
    <property type="entry name" value="FE2OG_OXY"/>
    <property type="match status" value="2"/>
</dbReference>
<dbReference type="AlphaFoldDB" id="A0A5A7V5R0"/>
<evidence type="ECO:0000313" key="17">
    <source>
        <dbReference type="EMBL" id="KAA0063572.1"/>
    </source>
</evidence>
<name>A0A5A7V5R0_CUCMM</name>
<comment type="subcellular location">
    <subcellularLocation>
        <location evidence="2">Endoplasmic reticulum membrane</location>
        <topology evidence="2">Single-pass type II membrane protein</topology>
    </subcellularLocation>
</comment>
<dbReference type="Pfam" id="PF13640">
    <property type="entry name" value="2OG-FeII_Oxy_3"/>
    <property type="match status" value="2"/>
</dbReference>
<dbReference type="EC" id="1.14.11.2" evidence="4"/>
<evidence type="ECO:0000256" key="12">
    <source>
        <dbReference type="ARBA" id="ARBA00023004"/>
    </source>
</evidence>
<keyword evidence="11" id="KW-0560">Oxidoreductase</keyword>
<dbReference type="GO" id="GO:0031418">
    <property type="term" value="F:L-ascorbic acid binding"/>
    <property type="evidence" value="ECO:0007669"/>
    <property type="project" value="InterPro"/>
</dbReference>
<dbReference type="InterPro" id="IPR005123">
    <property type="entry name" value="Oxoglu/Fe-dep_dioxygenase_dom"/>
</dbReference>
<evidence type="ECO:0000256" key="5">
    <source>
        <dbReference type="ARBA" id="ARBA00022692"/>
    </source>
</evidence>
<organism evidence="17 18">
    <name type="scientific">Cucumis melo var. makuwa</name>
    <name type="common">Oriental melon</name>
    <dbReference type="NCBI Taxonomy" id="1194695"/>
    <lineage>
        <taxon>Eukaryota</taxon>
        <taxon>Viridiplantae</taxon>
        <taxon>Streptophyta</taxon>
        <taxon>Embryophyta</taxon>
        <taxon>Tracheophyta</taxon>
        <taxon>Spermatophyta</taxon>
        <taxon>Magnoliopsida</taxon>
        <taxon>eudicotyledons</taxon>
        <taxon>Gunneridae</taxon>
        <taxon>Pentapetalae</taxon>
        <taxon>rosids</taxon>
        <taxon>fabids</taxon>
        <taxon>Cucurbitales</taxon>
        <taxon>Cucurbitaceae</taxon>
        <taxon>Benincaseae</taxon>
        <taxon>Cucumis</taxon>
    </lineage>
</organism>
<evidence type="ECO:0000313" key="18">
    <source>
        <dbReference type="Proteomes" id="UP000321393"/>
    </source>
</evidence>
<feature type="domain" description="Fe2OG dioxygenase" evidence="16">
    <location>
        <begin position="611"/>
        <end position="742"/>
    </location>
</feature>
<dbReference type="Pfam" id="PF13489">
    <property type="entry name" value="Methyltransf_23"/>
    <property type="match status" value="1"/>
</dbReference>
<keyword evidence="13" id="KW-0472">Membrane</keyword>
<keyword evidence="12" id="KW-0408">Iron</keyword>
<sequence length="748" mass="85275">MGEAAEYFSKDFQWDDLRIRVENDPNLQYHLLPFEPSNSIPSVSPEADSNAWSRFHLRHSSGKFFKERRYLLKEFPELVSCKKYCKVLEVGCGNGSTVIPILRGNENIIIYACDCSTETLERAKGILNDAGFASLKDRFRPFYCDFSISKFPTWLACNSCRGNTFQQQRGFTTPENDGSPATGSLALEERGCCIGGVDFITLIFTLSAVPLQRMPASIRECFMVLKPGGLLLFRDYGLYDMTMLRFAQDQRVGFREYVRLDGTRSYFFCLNTLRDLFANAGFVESEKECLKLIKLAKPHMRRSVLFDTKLRKNIENSSRTSTTMILNTRHDRLTRRIEKRIAEFTFHSYRTRVILSKGRPPPKKGGSLYILHYEVGQKFDAHYDYAKDECTIKERGQTIVTFLMYLSDVEEGGETVFPAANKCASSARWWKKLPIYGKDGLSIKPKMGDALLFWSMKPDGTLDHTTLHGVKSEDIKMRRDSLPHLSVEKIYDFNSNVCKPELSFSIPFISPIGGMRLRSSTKGKDSWVECISWEPRAFIYHNFLSEKECSQLINLAKPRMKRSLVSDQKSWKGLVSSHRTSTGRFLVKGQNQLVRRIEKRIAEFTFIPVENGEGLSILHYEVGQKFDPHYDYSRPESFNFKTLGQRIATLVMYLSDVKEGGATVFPAAKKCPVSKQCASSSRRWWKKLPEYGGEGLSVKPKMGDALLFWSLKPDSTLDPTSLHGSSPVIEGDKWVGVKLMHVKDLTQG</sequence>